<reference evidence="3" key="1">
    <citation type="journal article" date="2019" name="Int. J. Syst. Evol. Microbiol.">
        <title>The Global Catalogue of Microorganisms (GCM) 10K type strain sequencing project: providing services to taxonomists for standard genome sequencing and annotation.</title>
        <authorList>
            <consortium name="The Broad Institute Genomics Platform"/>
            <consortium name="The Broad Institute Genome Sequencing Center for Infectious Disease"/>
            <person name="Wu L."/>
            <person name="Ma J."/>
        </authorList>
    </citation>
    <scope>NUCLEOTIDE SEQUENCE [LARGE SCALE GENOMIC DNA]</scope>
    <source>
        <strain evidence="3">KCTC 52168</strain>
    </source>
</reference>
<evidence type="ECO:0000259" key="1">
    <source>
        <dbReference type="Pfam" id="PF07045"/>
    </source>
</evidence>
<comment type="caution">
    <text evidence="2">The sequence shown here is derived from an EMBL/GenBank/DDBJ whole genome shotgun (WGS) entry which is preliminary data.</text>
</comment>
<dbReference type="Pfam" id="PF07045">
    <property type="entry name" value="DUF1330"/>
    <property type="match status" value="1"/>
</dbReference>
<dbReference type="Gene3D" id="3.30.70.100">
    <property type="match status" value="1"/>
</dbReference>
<gene>
    <name evidence="2" type="ORF">ACFOEN_02540</name>
</gene>
<dbReference type="InterPro" id="IPR010753">
    <property type="entry name" value="DUF1330"/>
</dbReference>
<organism evidence="2 3">
    <name type="scientific">Piscinibacterium candidicorallinum</name>
    <dbReference type="NCBI Taxonomy" id="1793872"/>
    <lineage>
        <taxon>Bacteria</taxon>
        <taxon>Pseudomonadati</taxon>
        <taxon>Pseudomonadota</taxon>
        <taxon>Betaproteobacteria</taxon>
        <taxon>Burkholderiales</taxon>
        <taxon>Piscinibacterium</taxon>
    </lineage>
</organism>
<protein>
    <submittedName>
        <fullName evidence="2">DUF1330 domain-containing protein</fullName>
    </submittedName>
</protein>
<dbReference type="PANTHER" id="PTHR41521">
    <property type="match status" value="1"/>
</dbReference>
<dbReference type="EMBL" id="JBHRTI010000003">
    <property type="protein sequence ID" value="MFC3146516.1"/>
    <property type="molecule type" value="Genomic_DNA"/>
</dbReference>
<evidence type="ECO:0000313" key="2">
    <source>
        <dbReference type="EMBL" id="MFC3146516.1"/>
    </source>
</evidence>
<dbReference type="RefSeq" id="WP_377300789.1">
    <property type="nucleotide sequence ID" value="NZ_CP180191.1"/>
</dbReference>
<dbReference type="InterPro" id="IPR011008">
    <property type="entry name" value="Dimeric_a/b-barrel"/>
</dbReference>
<dbReference type="PANTHER" id="PTHR41521:SF4">
    <property type="entry name" value="BLR0684 PROTEIN"/>
    <property type="match status" value="1"/>
</dbReference>
<accession>A0ABV7H4I5</accession>
<keyword evidence="3" id="KW-1185">Reference proteome</keyword>
<sequence>MSKKGYILADVQVTNPEQYAEYRKWSTLAMQAHGAKPLIRGGATQRLEGREPGRMVLLEFPSTAAAQAFYDSPQYRRARNAREGAAIMNMMIVEGV</sequence>
<dbReference type="SUPFAM" id="SSF54909">
    <property type="entry name" value="Dimeric alpha+beta barrel"/>
    <property type="match status" value="1"/>
</dbReference>
<proteinExistence type="predicted"/>
<feature type="domain" description="DUF1330" evidence="1">
    <location>
        <begin position="4"/>
        <end position="96"/>
    </location>
</feature>
<name>A0ABV7H4I5_9BURK</name>
<evidence type="ECO:0000313" key="3">
    <source>
        <dbReference type="Proteomes" id="UP001595556"/>
    </source>
</evidence>
<dbReference type="Proteomes" id="UP001595556">
    <property type="component" value="Unassembled WGS sequence"/>
</dbReference>